<dbReference type="EMBL" id="CAMXCT020003546">
    <property type="protein sequence ID" value="CAL1158379.1"/>
    <property type="molecule type" value="Genomic_DNA"/>
</dbReference>
<evidence type="ECO:0000313" key="2">
    <source>
        <dbReference type="EMBL" id="CAI4005004.1"/>
    </source>
</evidence>
<feature type="compositionally biased region" description="Basic and acidic residues" evidence="1">
    <location>
        <begin position="620"/>
        <end position="640"/>
    </location>
</feature>
<feature type="region of interest" description="Disordered" evidence="1">
    <location>
        <begin position="210"/>
        <end position="319"/>
    </location>
</feature>
<feature type="compositionally biased region" description="Basic and acidic residues" evidence="1">
    <location>
        <begin position="680"/>
        <end position="693"/>
    </location>
</feature>
<reference evidence="3" key="2">
    <citation type="submission" date="2024-04" db="EMBL/GenBank/DDBJ databases">
        <authorList>
            <person name="Chen Y."/>
            <person name="Shah S."/>
            <person name="Dougan E. K."/>
            <person name="Thang M."/>
            <person name="Chan C."/>
        </authorList>
    </citation>
    <scope>NUCLEOTIDE SEQUENCE [LARGE SCALE GENOMIC DNA]</scope>
</reference>
<feature type="compositionally biased region" description="Basic residues" evidence="1">
    <location>
        <begin position="896"/>
        <end position="907"/>
    </location>
</feature>
<dbReference type="OrthoDB" id="437664at2759"/>
<feature type="region of interest" description="Disordered" evidence="1">
    <location>
        <begin position="609"/>
        <end position="831"/>
    </location>
</feature>
<evidence type="ECO:0000256" key="1">
    <source>
        <dbReference type="SAM" id="MobiDB-lite"/>
    </source>
</evidence>
<feature type="region of interest" description="Disordered" evidence="1">
    <location>
        <begin position="1239"/>
        <end position="1263"/>
    </location>
</feature>
<feature type="compositionally biased region" description="Basic and acidic residues" evidence="1">
    <location>
        <begin position="264"/>
        <end position="287"/>
    </location>
</feature>
<feature type="compositionally biased region" description="Acidic residues" evidence="1">
    <location>
        <begin position="869"/>
        <end position="880"/>
    </location>
</feature>
<dbReference type="PANTHER" id="PTHR46600">
    <property type="entry name" value="THAP DOMAIN-CONTAINING"/>
    <property type="match status" value="1"/>
</dbReference>
<feature type="compositionally biased region" description="Basic and acidic residues" evidence="1">
    <location>
        <begin position="776"/>
        <end position="790"/>
    </location>
</feature>
<proteinExistence type="predicted"/>
<gene>
    <name evidence="2" type="ORF">C1SCF055_LOCUS30761</name>
</gene>
<evidence type="ECO:0000313" key="3">
    <source>
        <dbReference type="EMBL" id="CAL1158379.1"/>
    </source>
</evidence>
<comment type="caution">
    <text evidence="2">The sequence shown here is derived from an EMBL/GenBank/DDBJ whole genome shotgun (WGS) entry which is preliminary data.</text>
</comment>
<reference evidence="2" key="1">
    <citation type="submission" date="2022-10" db="EMBL/GenBank/DDBJ databases">
        <authorList>
            <person name="Chen Y."/>
            <person name="Dougan E. K."/>
            <person name="Chan C."/>
            <person name="Rhodes N."/>
            <person name="Thang M."/>
        </authorList>
    </citation>
    <scope>NUCLEOTIDE SEQUENCE</scope>
</reference>
<feature type="compositionally biased region" description="Basic and acidic residues" evidence="1">
    <location>
        <begin position="988"/>
        <end position="1005"/>
    </location>
</feature>
<dbReference type="EMBL" id="CAMXCT030003546">
    <property type="protein sequence ID" value="CAL4792316.1"/>
    <property type="molecule type" value="Genomic_DNA"/>
</dbReference>
<dbReference type="GO" id="GO:0043565">
    <property type="term" value="F:sequence-specific DNA binding"/>
    <property type="evidence" value="ECO:0007669"/>
    <property type="project" value="InterPro"/>
</dbReference>
<accession>A0A9P1G9E2</accession>
<feature type="compositionally biased region" description="Basic and acidic residues" evidence="1">
    <location>
        <begin position="912"/>
        <end position="921"/>
    </location>
</feature>
<feature type="compositionally biased region" description="Basic and acidic residues" evidence="1">
    <location>
        <begin position="938"/>
        <end position="956"/>
    </location>
</feature>
<keyword evidence="4" id="KW-1185">Reference proteome</keyword>
<evidence type="ECO:0000313" key="4">
    <source>
        <dbReference type="Proteomes" id="UP001152797"/>
    </source>
</evidence>
<organism evidence="2">
    <name type="scientific">Cladocopium goreaui</name>
    <dbReference type="NCBI Taxonomy" id="2562237"/>
    <lineage>
        <taxon>Eukaryota</taxon>
        <taxon>Sar</taxon>
        <taxon>Alveolata</taxon>
        <taxon>Dinophyceae</taxon>
        <taxon>Suessiales</taxon>
        <taxon>Symbiodiniaceae</taxon>
        <taxon>Cladocopium</taxon>
    </lineage>
</organism>
<feature type="compositionally biased region" description="Acidic residues" evidence="1">
    <location>
        <begin position="1239"/>
        <end position="1248"/>
    </location>
</feature>
<feature type="region of interest" description="Disordered" evidence="1">
    <location>
        <begin position="862"/>
        <end position="1079"/>
    </location>
</feature>
<feature type="compositionally biased region" description="Basic and acidic residues" evidence="1">
    <location>
        <begin position="1012"/>
        <end position="1047"/>
    </location>
</feature>
<dbReference type="InterPro" id="IPR026516">
    <property type="entry name" value="THAP1/10"/>
</dbReference>
<dbReference type="PANTHER" id="PTHR46600:SF11">
    <property type="entry name" value="THAP DOMAIN-CONTAINING PROTEIN 10"/>
    <property type="match status" value="1"/>
</dbReference>
<feature type="compositionally biased region" description="Basic residues" evidence="1">
    <location>
        <begin position="288"/>
        <end position="298"/>
    </location>
</feature>
<dbReference type="Proteomes" id="UP001152797">
    <property type="component" value="Unassembled WGS sequence"/>
</dbReference>
<feature type="compositionally biased region" description="Polar residues" evidence="1">
    <location>
        <begin position="1252"/>
        <end position="1262"/>
    </location>
</feature>
<feature type="compositionally biased region" description="Basic and acidic residues" evidence="1">
    <location>
        <begin position="881"/>
        <end position="895"/>
    </location>
</feature>
<sequence>MPVYEEKLISPLAVRFSQEHVRSTFRNGMNLEAAVGLVEVQTFQGPKDPQSPHNYDLLLKPPFPNIEIVRWAPGMRNKQSIPMESMQHWYTKDNRRLYVLQRAATKYWPKKVAVEADVLFAVPNGLRKKYDSSTAGLLVAVGDSGDFSPSTLVWHWGHAVTHLTGKNVNMAKEKSAFQQLKQDDLSSSLDQLVSLATGRRFDPLHKLPGFSSDSASASSEPEEVAEVGKADKARKETVSQEKQEKQEKGQQGQRGKGMKGGKKGMKDMKEEEPVKVTEEHPKNIREKVKNRKKNKRAAKAKEIQESDESSDSSDSSELDWSQWWPDFDEHWERVTKCLDGVWKGPKGETYQMWFEEPGAEEVRGYCTREQKKSSKTFSVRYDYGTCLLWWGTGRRFCLDPEELRRNRRCARWYAAGKEAPEFEWLLVQEDSDDDDEDAPLTLALSNPNQLIQEFYKDLLDEDGYIIKRRAALRKRAGLRDKDSMVPPFSFVDRFCKGETVYEMEVIQEDNNHFLSEYLAQFADKLPSDGESEEALKWASITYGLNPQLKHESDHRVWASMEGGVQRALAQYAMTRFQKASKARGGHTEMNKLKSIIRAKLQAVGMLSASGKKIATRGPTARKDRKDETEKKLGEEKKKEVVQGSIRKMKHIDEQETLPYMDISSPPEGDMTASQEETEEEPSKTDKKDSKDANETQEEEAKDEEHEAEEETQEDEEEEEDEEDPPEEVLIPEAMVQEIEEPQEDDMFEEEVQDSQVPPEHMEQSLWDEPCEETQENIDHETQEGKTKDAEIEIQDDSPETGKDEDPGSGAFKDTEGCLGVGPQEYANPKLEEKADKLAEKITKKASYTTNDDIIVAQRKIRQTVKEGEGCAEEGSMEDEDRMIRDAEEESTEQKPRGRGRGKGRGRGRGGAAKRDKSPAEENKEDAETEPTVKKKRKSQDEKHKVAEKDRNEQEKGMEDDDETDKNTKKKKKEDRVQKGMEEDEDLEQIAKEKKLKEDRGKKGMKEDEDLEQIAKEKKSKEDRAKKAMEEDKDPGQGKGEMGKEPKTKTKQSPMKLASAASKRVVEQQKAAQSGSEGVRRNLEDEFAMLAGNGKPKKVKKVPKFDEEAMEIAMAKVAKLSKNSPTFVVPADVQKAVEDFERTGEFTYPRKSFTLTMPKDLGAGAVEEPGSIGVVLDTRTFFVSKVPKQRILDINEAFKVTPPLNANVRRGVSLAWSKYDYDKAWEIAVHLAGWVPLDDPDSDEDELDGGNESGANDEQNNSPWAYRLKHKLTQSVRKRVKKNQQKNKALARKYVDKNGQKRVCGIPAQLRASQIYPPGYGKAICRYHRKWLAESDSVQELRNAMYPPTSALLDPQRPNVTKAPYGWRHAALSELRELLRSERDAGNYHPLLTGGLDD</sequence>
<feature type="compositionally biased region" description="Basic and acidic residues" evidence="1">
    <location>
        <begin position="226"/>
        <end position="248"/>
    </location>
</feature>
<feature type="compositionally biased region" description="Acidic residues" evidence="1">
    <location>
        <begin position="694"/>
        <end position="726"/>
    </location>
</feature>
<feature type="compositionally biased region" description="Acidic residues" evidence="1">
    <location>
        <begin position="737"/>
        <end position="752"/>
    </location>
</feature>
<feature type="compositionally biased region" description="Acidic residues" evidence="1">
    <location>
        <begin position="305"/>
        <end position="317"/>
    </location>
</feature>
<dbReference type="EMBL" id="CAMXCT010003546">
    <property type="protein sequence ID" value="CAI4005004.1"/>
    <property type="molecule type" value="Genomic_DNA"/>
</dbReference>
<name>A0A9P1G9E2_9DINO</name>
<protein>
    <submittedName>
        <fullName evidence="2">Uncharacterized protein</fullName>
    </submittedName>
</protein>